<dbReference type="InterPro" id="IPR024169">
    <property type="entry name" value="SP_NH2Trfase/AEP_transaminase"/>
</dbReference>
<dbReference type="InterPro" id="IPR015424">
    <property type="entry name" value="PyrdxlP-dep_Trfase"/>
</dbReference>
<dbReference type="Gene3D" id="3.90.1150.10">
    <property type="entry name" value="Aspartate Aminotransferase, domain 1"/>
    <property type="match status" value="1"/>
</dbReference>
<sequence length="357" mass="40600">MKSNVELLKSRNMKSYVFPGNIEERILRIAGEPFPYMRTALFSEIVKDSERMLLELIHCPGGRVIFYTASGTGAMDAVVTNYVSLKKKAFIIAGGSFGYRWKSLCEYYQVQNEVFEVPFARDIDYAQLENAVAASRPDVFLCQHHETSTGQLFDLKKISAICRKHNVSLVVDAISSFLSDDLDMEELNIDICITSSQKGLNIAPGLSFLFLSPRILQTDFLHKSYYFDFAENLKNLERGQTPYSPATSLFMQLHARLKENVVLGVDKIIASVRAKALYFRELCRQNGWEIPAEVPSNCITGFFVRQNGDILFNELLKQDIFIMPGGTPCYFRVSHLGVQSEEDLDDLAMRIKEIEYR</sequence>
<comment type="similarity">
    <text evidence="2">Belongs to the class-V pyridoxal-phosphate-dependent aminotransferase family.</text>
</comment>
<comment type="caution">
    <text evidence="7">The sequence shown here is derived from an EMBL/GenBank/DDBJ whole genome shotgun (WGS) entry which is preliminary data.</text>
</comment>
<dbReference type="InterPro" id="IPR000192">
    <property type="entry name" value="Aminotrans_V_dom"/>
</dbReference>
<feature type="domain" description="Aminotransferase class V" evidence="6">
    <location>
        <begin position="40"/>
        <end position="217"/>
    </location>
</feature>
<proteinExistence type="inferred from homology"/>
<keyword evidence="3 5" id="KW-0663">Pyridoxal phosphate</keyword>
<protein>
    <submittedName>
        <fullName evidence="7">Aminotransferase, class V</fullName>
    </submittedName>
</protein>
<dbReference type="InterPro" id="IPR015421">
    <property type="entry name" value="PyrdxlP-dep_Trfase_major"/>
</dbReference>
<dbReference type="GO" id="GO:0008453">
    <property type="term" value="F:alanine-glyoxylate transaminase activity"/>
    <property type="evidence" value="ECO:0007669"/>
    <property type="project" value="TreeGrafter"/>
</dbReference>
<dbReference type="SUPFAM" id="SSF53383">
    <property type="entry name" value="PLP-dependent transferases"/>
    <property type="match status" value="1"/>
</dbReference>
<dbReference type="PIRSF" id="PIRSF000524">
    <property type="entry name" value="SPT"/>
    <property type="match status" value="1"/>
</dbReference>
<feature type="binding site" evidence="4">
    <location>
        <position position="332"/>
    </location>
    <ligand>
        <name>substrate</name>
    </ligand>
</feature>
<dbReference type="Pfam" id="PF00266">
    <property type="entry name" value="Aminotran_5"/>
    <property type="match status" value="1"/>
</dbReference>
<feature type="modified residue" description="N6-(pyridoxal phosphate)lysine" evidence="5">
    <location>
        <position position="198"/>
    </location>
</feature>
<dbReference type="EMBL" id="LTDF01000166">
    <property type="protein sequence ID" value="KXT42391.1"/>
    <property type="molecule type" value="Genomic_DNA"/>
</dbReference>
<dbReference type="PATRIC" id="fig|329854.7.peg.4824"/>
<evidence type="ECO:0000313" key="8">
    <source>
        <dbReference type="Proteomes" id="UP000070319"/>
    </source>
</evidence>
<evidence type="ECO:0000259" key="6">
    <source>
        <dbReference type="Pfam" id="PF00266"/>
    </source>
</evidence>
<reference evidence="7 8" key="1">
    <citation type="submission" date="2016-02" db="EMBL/GenBank/DDBJ databases">
        <authorList>
            <person name="Wen L."/>
            <person name="He K."/>
            <person name="Yang H."/>
        </authorList>
    </citation>
    <scope>NUCLEOTIDE SEQUENCE [LARGE SCALE GENOMIC DNA]</scope>
    <source>
        <strain evidence="7 8">KLE1704</strain>
    </source>
</reference>
<dbReference type="GO" id="GO:0004760">
    <property type="term" value="F:L-serine-pyruvate transaminase activity"/>
    <property type="evidence" value="ECO:0007669"/>
    <property type="project" value="TreeGrafter"/>
</dbReference>
<evidence type="ECO:0000256" key="3">
    <source>
        <dbReference type="ARBA" id="ARBA00022898"/>
    </source>
</evidence>
<organism evidence="7">
    <name type="scientific">Bacteroides intestinalis</name>
    <dbReference type="NCBI Taxonomy" id="329854"/>
    <lineage>
        <taxon>Bacteria</taxon>
        <taxon>Pseudomonadati</taxon>
        <taxon>Bacteroidota</taxon>
        <taxon>Bacteroidia</taxon>
        <taxon>Bacteroidales</taxon>
        <taxon>Bacteroidaceae</taxon>
        <taxon>Bacteroides</taxon>
    </lineage>
</organism>
<evidence type="ECO:0000256" key="2">
    <source>
        <dbReference type="ARBA" id="ARBA00009236"/>
    </source>
</evidence>
<dbReference type="PANTHER" id="PTHR21152:SF40">
    <property type="entry name" value="ALANINE--GLYOXYLATE AMINOTRANSFERASE"/>
    <property type="match status" value="1"/>
</dbReference>
<keyword evidence="7" id="KW-0032">Aminotransferase</keyword>
<evidence type="ECO:0000313" key="7">
    <source>
        <dbReference type="EMBL" id="KXT42391.1"/>
    </source>
</evidence>
<dbReference type="Proteomes" id="UP000070319">
    <property type="component" value="Unassembled WGS sequence"/>
</dbReference>
<comment type="cofactor">
    <cofactor evidence="1 5">
        <name>pyridoxal 5'-phosphate</name>
        <dbReference type="ChEBI" id="CHEBI:597326"/>
    </cofactor>
</comment>
<evidence type="ECO:0000256" key="4">
    <source>
        <dbReference type="PIRSR" id="PIRSR000524-1"/>
    </source>
</evidence>
<dbReference type="InterPro" id="IPR015422">
    <property type="entry name" value="PyrdxlP-dep_Trfase_small"/>
</dbReference>
<dbReference type="AlphaFoldDB" id="A0A139KT61"/>
<dbReference type="GO" id="GO:0019265">
    <property type="term" value="P:glycine biosynthetic process, by transamination of glyoxylate"/>
    <property type="evidence" value="ECO:0007669"/>
    <property type="project" value="TreeGrafter"/>
</dbReference>
<name>A0A139KT61_9BACE</name>
<evidence type="ECO:0000256" key="1">
    <source>
        <dbReference type="ARBA" id="ARBA00001933"/>
    </source>
</evidence>
<keyword evidence="7" id="KW-0808">Transferase</keyword>
<dbReference type="Gene3D" id="3.40.640.10">
    <property type="entry name" value="Type I PLP-dependent aspartate aminotransferase-like (Major domain)"/>
    <property type="match status" value="1"/>
</dbReference>
<accession>A0A139KT61</accession>
<evidence type="ECO:0000256" key="5">
    <source>
        <dbReference type="PIRSR" id="PIRSR000524-50"/>
    </source>
</evidence>
<gene>
    <name evidence="7" type="ORF">HMPREF2531_04752</name>
</gene>
<dbReference type="PANTHER" id="PTHR21152">
    <property type="entry name" value="AMINOTRANSFERASE CLASS V"/>
    <property type="match status" value="1"/>
</dbReference>